<dbReference type="SFLD" id="SFLDS00029">
    <property type="entry name" value="Radical_SAM"/>
    <property type="match status" value="1"/>
</dbReference>
<dbReference type="InterPro" id="IPR058240">
    <property type="entry name" value="rSAM_sf"/>
</dbReference>
<dbReference type="SUPFAM" id="SSF102114">
    <property type="entry name" value="Radical SAM enzymes"/>
    <property type="match status" value="1"/>
</dbReference>
<comment type="cofactor">
    <cofactor evidence="6">
        <name>[4Fe-4S] cluster</name>
        <dbReference type="ChEBI" id="CHEBI:49883"/>
    </cofactor>
    <text evidence="6">Binds 1 [4Fe-4S] cluster. The cluster is coordinated with 3 cysteines and an exchangeable S-adenosyl-L-methionine.</text>
</comment>
<protein>
    <submittedName>
        <fullName evidence="9">AmmeMemoRadiSam system radical SAM enzyme</fullName>
    </submittedName>
</protein>
<keyword evidence="1" id="KW-0004">4Fe-4S</keyword>
<dbReference type="Gene3D" id="3.20.20.70">
    <property type="entry name" value="Aldolase class I"/>
    <property type="match status" value="1"/>
</dbReference>
<dbReference type="NCBIfam" id="TIGR04337">
    <property type="entry name" value="AmmeMemoSam_rS"/>
    <property type="match status" value="1"/>
</dbReference>
<dbReference type="InterPro" id="IPR016431">
    <property type="entry name" value="Pyrv-formate_lyase-activ_prd"/>
</dbReference>
<dbReference type="PANTHER" id="PTHR30352:SF5">
    <property type="entry name" value="PYRUVATE FORMATE-LYASE 1-ACTIVATING ENZYME"/>
    <property type="match status" value="1"/>
</dbReference>
<keyword evidence="5 6" id="KW-0411">Iron-sulfur</keyword>
<feature type="domain" description="Radical SAM core" evidence="7">
    <location>
        <begin position="67"/>
        <end position="285"/>
    </location>
</feature>
<dbReference type="PANTHER" id="PTHR30352">
    <property type="entry name" value="PYRUVATE FORMATE-LYASE-ACTIVATING ENZYME"/>
    <property type="match status" value="1"/>
</dbReference>
<dbReference type="PROSITE" id="PS51918">
    <property type="entry name" value="RADICAL_SAM"/>
    <property type="match status" value="1"/>
</dbReference>
<keyword evidence="4 6" id="KW-0408">Iron</keyword>
<reference evidence="9" key="1">
    <citation type="journal article" date="2020" name="mSystems">
        <title>Genome- and Community-Level Interaction Insights into Carbon Utilization and Element Cycling Functions of Hydrothermarchaeota in Hydrothermal Sediment.</title>
        <authorList>
            <person name="Zhou Z."/>
            <person name="Liu Y."/>
            <person name="Xu W."/>
            <person name="Pan J."/>
            <person name="Luo Z.H."/>
            <person name="Li M."/>
        </authorList>
    </citation>
    <scope>NUCLEOTIDE SEQUENCE [LARGE SCALE GENOMIC DNA]</scope>
    <source>
        <strain evidence="9">SpSt-594</strain>
        <strain evidence="8">SpSt-655</strain>
    </source>
</reference>
<evidence type="ECO:0000256" key="3">
    <source>
        <dbReference type="ARBA" id="ARBA00022723"/>
    </source>
</evidence>
<sequence length="328" mass="38573">MVVARYYKKLEDNKVQCQLCPNYCIIAQNKYGRCLGRKNIEGRLYAINYGEVVSYAIDPMEKKPLYHFYPGREIFSVATYGCNLLCPFCQNWEISQNRVKGIYLSPEELIKIVEREKCEFIAYTYTEPLIWFEYLLDVMKLAKEKNIKNVLVTNGMINEEPLRELLPYISAMNIDLKSIKEDFYKNFIKGDLKTVLRTIEISKDFCHIEITNLIIPTKNDTEEEIKELVLFISNLKKSIPLHFSRYFPHYKCSFPPTPLETLLKAYNIAKEKLYYVYLGNVFGVKIGQDTFCPDCGNLLIERNYYHIKIIGLEDKRCNKCKREIEIIL</sequence>
<evidence type="ECO:0000313" key="8">
    <source>
        <dbReference type="EMBL" id="HGQ55348.1"/>
    </source>
</evidence>
<feature type="binding site" evidence="6">
    <location>
        <position position="89"/>
    </location>
    <ligand>
        <name>[4Fe-4S] cluster</name>
        <dbReference type="ChEBI" id="CHEBI:49883"/>
        <note>4Fe-4S-S-AdoMet</note>
    </ligand>
</feature>
<evidence type="ECO:0000256" key="4">
    <source>
        <dbReference type="ARBA" id="ARBA00023004"/>
    </source>
</evidence>
<dbReference type="GO" id="GO:0003824">
    <property type="term" value="F:catalytic activity"/>
    <property type="evidence" value="ECO:0007669"/>
    <property type="project" value="InterPro"/>
</dbReference>
<evidence type="ECO:0000259" key="7">
    <source>
        <dbReference type="PROSITE" id="PS51918"/>
    </source>
</evidence>
<dbReference type="Pfam" id="PF04055">
    <property type="entry name" value="Radical_SAM"/>
    <property type="match status" value="1"/>
</dbReference>
<evidence type="ECO:0000256" key="6">
    <source>
        <dbReference type="PIRSR" id="PIRSR004869-50"/>
    </source>
</evidence>
<dbReference type="CDD" id="cd01335">
    <property type="entry name" value="Radical_SAM"/>
    <property type="match status" value="1"/>
</dbReference>
<dbReference type="SFLD" id="SFLDG01101">
    <property type="entry name" value="Uncharacterised_Radical_SAM_Su"/>
    <property type="match status" value="1"/>
</dbReference>
<name>A0A7C4S2T0_UNCW3</name>
<evidence type="ECO:0000313" key="9">
    <source>
        <dbReference type="EMBL" id="HGU47215.1"/>
    </source>
</evidence>
<dbReference type="GO" id="GO:0051539">
    <property type="term" value="F:4 iron, 4 sulfur cluster binding"/>
    <property type="evidence" value="ECO:0007669"/>
    <property type="project" value="UniProtKB-KW"/>
</dbReference>
<gene>
    <name evidence="9" type="primary">amrS</name>
    <name evidence="9" type="ORF">ENT60_01440</name>
    <name evidence="8" type="ORF">ENU28_02655</name>
</gene>
<dbReference type="GO" id="GO:0046872">
    <property type="term" value="F:metal ion binding"/>
    <property type="evidence" value="ECO:0007669"/>
    <property type="project" value="UniProtKB-KW"/>
</dbReference>
<comment type="caution">
    <text evidence="9">The sequence shown here is derived from an EMBL/GenBank/DDBJ whole genome shotgun (WGS) entry which is preliminary data.</text>
</comment>
<dbReference type="InterPro" id="IPR007197">
    <property type="entry name" value="rSAM"/>
</dbReference>
<evidence type="ECO:0000256" key="2">
    <source>
        <dbReference type="ARBA" id="ARBA00022691"/>
    </source>
</evidence>
<dbReference type="EMBL" id="DSZH01000067">
    <property type="protein sequence ID" value="HGU47215.1"/>
    <property type="molecule type" value="Genomic_DNA"/>
</dbReference>
<accession>A0A7C4S2T0</accession>
<keyword evidence="3 6" id="KW-0479">Metal-binding</keyword>
<keyword evidence="2 6" id="KW-0949">S-adenosyl-L-methionine</keyword>
<feature type="binding site" evidence="6">
    <location>
        <position position="86"/>
    </location>
    <ligand>
        <name>[4Fe-4S] cluster</name>
        <dbReference type="ChEBI" id="CHEBI:49883"/>
        <note>4Fe-4S-S-AdoMet</note>
    </ligand>
</feature>
<dbReference type="EMBL" id="DTBX01000092">
    <property type="protein sequence ID" value="HGQ55348.1"/>
    <property type="molecule type" value="Genomic_DNA"/>
</dbReference>
<feature type="binding site" evidence="6">
    <location>
        <position position="82"/>
    </location>
    <ligand>
        <name>[4Fe-4S] cluster</name>
        <dbReference type="ChEBI" id="CHEBI:49883"/>
        <note>4Fe-4S-S-AdoMet</note>
    </ligand>
</feature>
<proteinExistence type="predicted"/>
<organism evidence="9">
    <name type="scientific">candidate division WOR-3 bacterium</name>
    <dbReference type="NCBI Taxonomy" id="2052148"/>
    <lineage>
        <taxon>Bacteria</taxon>
        <taxon>Bacteria division WOR-3</taxon>
    </lineage>
</organism>
<dbReference type="AlphaFoldDB" id="A0A7C4S2T0"/>
<dbReference type="PIRSF" id="PIRSF004869">
    <property type="entry name" value="PflX_prd"/>
    <property type="match status" value="1"/>
</dbReference>
<evidence type="ECO:0000256" key="5">
    <source>
        <dbReference type="ARBA" id="ARBA00023014"/>
    </source>
</evidence>
<dbReference type="InterPro" id="IPR013785">
    <property type="entry name" value="Aldolase_TIM"/>
</dbReference>
<dbReference type="InterPro" id="IPR034457">
    <property type="entry name" value="Organic_radical-activating"/>
</dbReference>
<dbReference type="InterPro" id="IPR027596">
    <property type="entry name" value="AmmeMemoSam_rS"/>
</dbReference>
<evidence type="ECO:0000256" key="1">
    <source>
        <dbReference type="ARBA" id="ARBA00022485"/>
    </source>
</evidence>